<evidence type="ECO:0000313" key="2">
    <source>
        <dbReference type="EMBL" id="KAJ1146282.1"/>
    </source>
</evidence>
<sequence>MRIEPPTTASFNLPSLLSRPPPPPPDTDGAEGWTGARSRAALYGCALVVEPGSRQNTVKQRPLQQRRPDSEPCMRQNTYVRKL</sequence>
<keyword evidence="3" id="KW-1185">Reference proteome</keyword>
<proteinExistence type="predicted"/>
<accession>A0AAV7R3L4</accession>
<protein>
    <submittedName>
        <fullName evidence="2">Uncharacterized protein</fullName>
    </submittedName>
</protein>
<evidence type="ECO:0000313" key="3">
    <source>
        <dbReference type="Proteomes" id="UP001066276"/>
    </source>
</evidence>
<comment type="caution">
    <text evidence="2">The sequence shown here is derived from an EMBL/GenBank/DDBJ whole genome shotgun (WGS) entry which is preliminary data.</text>
</comment>
<feature type="compositionally biased region" description="Polar residues" evidence="1">
    <location>
        <begin position="53"/>
        <end position="63"/>
    </location>
</feature>
<dbReference type="Proteomes" id="UP001066276">
    <property type="component" value="Chromosome 6"/>
</dbReference>
<dbReference type="EMBL" id="JANPWB010000010">
    <property type="protein sequence ID" value="KAJ1146282.1"/>
    <property type="molecule type" value="Genomic_DNA"/>
</dbReference>
<dbReference type="AlphaFoldDB" id="A0AAV7R3L4"/>
<evidence type="ECO:0000256" key="1">
    <source>
        <dbReference type="SAM" id="MobiDB-lite"/>
    </source>
</evidence>
<organism evidence="2 3">
    <name type="scientific">Pleurodeles waltl</name>
    <name type="common">Iberian ribbed newt</name>
    <dbReference type="NCBI Taxonomy" id="8319"/>
    <lineage>
        <taxon>Eukaryota</taxon>
        <taxon>Metazoa</taxon>
        <taxon>Chordata</taxon>
        <taxon>Craniata</taxon>
        <taxon>Vertebrata</taxon>
        <taxon>Euteleostomi</taxon>
        <taxon>Amphibia</taxon>
        <taxon>Batrachia</taxon>
        <taxon>Caudata</taxon>
        <taxon>Salamandroidea</taxon>
        <taxon>Salamandridae</taxon>
        <taxon>Pleurodelinae</taxon>
        <taxon>Pleurodeles</taxon>
    </lineage>
</organism>
<gene>
    <name evidence="2" type="ORF">NDU88_012560</name>
</gene>
<feature type="region of interest" description="Disordered" evidence="1">
    <location>
        <begin position="1"/>
        <end position="33"/>
    </location>
</feature>
<feature type="region of interest" description="Disordered" evidence="1">
    <location>
        <begin position="53"/>
        <end position="83"/>
    </location>
</feature>
<name>A0AAV7R3L4_PLEWA</name>
<reference evidence="2" key="1">
    <citation type="journal article" date="2022" name="bioRxiv">
        <title>Sequencing and chromosome-scale assembly of the giantPleurodeles waltlgenome.</title>
        <authorList>
            <person name="Brown T."/>
            <person name="Elewa A."/>
            <person name="Iarovenko S."/>
            <person name="Subramanian E."/>
            <person name="Araus A.J."/>
            <person name="Petzold A."/>
            <person name="Susuki M."/>
            <person name="Suzuki K.-i.T."/>
            <person name="Hayashi T."/>
            <person name="Toyoda A."/>
            <person name="Oliveira C."/>
            <person name="Osipova E."/>
            <person name="Leigh N.D."/>
            <person name="Simon A."/>
            <person name="Yun M.H."/>
        </authorList>
    </citation>
    <scope>NUCLEOTIDE SEQUENCE</scope>
    <source>
        <strain evidence="2">20211129_DDA</strain>
        <tissue evidence="2">Liver</tissue>
    </source>
</reference>